<dbReference type="InterPro" id="IPR029021">
    <property type="entry name" value="Prot-tyrosine_phosphatase-like"/>
</dbReference>
<evidence type="ECO:0000256" key="1">
    <source>
        <dbReference type="ARBA" id="ARBA00009580"/>
    </source>
</evidence>
<organism evidence="3 4">
    <name type="scientific">Brevundimonas variabilis</name>
    <dbReference type="NCBI Taxonomy" id="74312"/>
    <lineage>
        <taxon>Bacteria</taxon>
        <taxon>Pseudomonadati</taxon>
        <taxon>Pseudomonadota</taxon>
        <taxon>Alphaproteobacteria</taxon>
        <taxon>Caulobacterales</taxon>
        <taxon>Caulobacteraceae</taxon>
        <taxon>Brevundimonas</taxon>
    </lineage>
</organism>
<dbReference type="EMBL" id="JACHOR010000002">
    <property type="protein sequence ID" value="MBB5745520.1"/>
    <property type="molecule type" value="Genomic_DNA"/>
</dbReference>
<evidence type="ECO:0000259" key="2">
    <source>
        <dbReference type="PROSITE" id="PS50056"/>
    </source>
</evidence>
<dbReference type="RefSeq" id="WP_183212506.1">
    <property type="nucleotide sequence ID" value="NZ_JACHOR010000002.1"/>
</dbReference>
<dbReference type="PROSITE" id="PS50056">
    <property type="entry name" value="TYR_PHOSPHATASE_2"/>
    <property type="match status" value="1"/>
</dbReference>
<evidence type="ECO:0000313" key="3">
    <source>
        <dbReference type="EMBL" id="MBB5745520.1"/>
    </source>
</evidence>
<proteinExistence type="inferred from homology"/>
<dbReference type="InterPro" id="IPR016130">
    <property type="entry name" value="Tyr_Pase_AS"/>
</dbReference>
<dbReference type="AlphaFoldDB" id="A0A7W9CH31"/>
<feature type="domain" description="Tyrosine specific protein phosphatases" evidence="2">
    <location>
        <begin position="132"/>
        <end position="162"/>
    </location>
</feature>
<dbReference type="Proteomes" id="UP000545037">
    <property type="component" value="Unassembled WGS sequence"/>
</dbReference>
<reference evidence="3 4" key="1">
    <citation type="submission" date="2020-08" db="EMBL/GenBank/DDBJ databases">
        <title>Genomic Encyclopedia of Type Strains, Phase IV (KMG-IV): sequencing the most valuable type-strain genomes for metagenomic binning, comparative biology and taxonomic classification.</title>
        <authorList>
            <person name="Goeker M."/>
        </authorList>
    </citation>
    <scope>NUCLEOTIDE SEQUENCE [LARGE SCALE GENOMIC DNA]</scope>
    <source>
        <strain evidence="3 4">DSM 4737</strain>
    </source>
</reference>
<keyword evidence="4" id="KW-1185">Reference proteome</keyword>
<sequence>MTTVRLHPFDAIDNFRDFGGYPTLDGRQVRSGRLYRSAHHARMTEADLGRLAGYGIGAVVDLRRPVERQRQPSLRPEGFSGLVIENDLDAQGEAPHITFLKTSDLTPDSGRRFMMDTYGRMPFAPTYHDLFRRYFEILATSDGAIVVHCAAGKDRTGLLVALTHHLLGVGQEDMMADYLLTNAAVDLEQMAPSFAKQIEAMSGRKPSEDAVVAFMGVEPAYLEAAFAAINLRYGSIDVYLDQVIGVDEFLRSRIIERLTT</sequence>
<dbReference type="PROSITE" id="PS00383">
    <property type="entry name" value="TYR_PHOSPHATASE_1"/>
    <property type="match status" value="1"/>
</dbReference>
<comment type="similarity">
    <text evidence="1">Belongs to the protein-tyrosine phosphatase family.</text>
</comment>
<dbReference type="Pfam" id="PF13350">
    <property type="entry name" value="Y_phosphatase3"/>
    <property type="match status" value="1"/>
</dbReference>
<dbReference type="PANTHER" id="PTHR31126">
    <property type="entry name" value="TYROSINE-PROTEIN PHOSPHATASE"/>
    <property type="match status" value="1"/>
</dbReference>
<dbReference type="SUPFAM" id="SSF52799">
    <property type="entry name" value="(Phosphotyrosine protein) phosphatases II"/>
    <property type="match status" value="1"/>
</dbReference>
<evidence type="ECO:0000313" key="4">
    <source>
        <dbReference type="Proteomes" id="UP000545037"/>
    </source>
</evidence>
<dbReference type="InterPro" id="IPR026893">
    <property type="entry name" value="Tyr/Ser_Pase_IphP-type"/>
</dbReference>
<protein>
    <submittedName>
        <fullName evidence="3">Protein tyrosine/serine phosphatase</fullName>
    </submittedName>
</protein>
<dbReference type="InterPro" id="IPR000387">
    <property type="entry name" value="Tyr_Pase_dom"/>
</dbReference>
<dbReference type="Gene3D" id="3.90.190.10">
    <property type="entry name" value="Protein tyrosine phosphatase superfamily"/>
    <property type="match status" value="1"/>
</dbReference>
<gene>
    <name evidence="3" type="ORF">GGR13_001104</name>
</gene>
<dbReference type="GO" id="GO:0004721">
    <property type="term" value="F:phosphoprotein phosphatase activity"/>
    <property type="evidence" value="ECO:0007669"/>
    <property type="project" value="InterPro"/>
</dbReference>
<name>A0A7W9CH31_9CAUL</name>
<dbReference type="PANTHER" id="PTHR31126:SF1">
    <property type="entry name" value="TYROSINE SPECIFIC PROTEIN PHOSPHATASES DOMAIN-CONTAINING PROTEIN"/>
    <property type="match status" value="1"/>
</dbReference>
<comment type="caution">
    <text evidence="3">The sequence shown here is derived from an EMBL/GenBank/DDBJ whole genome shotgun (WGS) entry which is preliminary data.</text>
</comment>
<accession>A0A7W9CH31</accession>